<dbReference type="PANTHER" id="PTHR39610:SF2">
    <property type="entry name" value="BZIP DOMAIN-CONTAINING PROTEIN"/>
    <property type="match status" value="1"/>
</dbReference>
<name>A0A317SG06_9PEZI</name>
<evidence type="ECO:0000256" key="1">
    <source>
        <dbReference type="SAM" id="MobiDB-lite"/>
    </source>
</evidence>
<accession>A0A317SG06</accession>
<sequence length="129" mass="13623">MGGGRALSPVSAYSRSGRVSRENSTTSASRGRRRRSGSRTSTATSTSSPSFPTGSFIPDNASDTSASVPWLGSSHSDIGFYIAEAQMLTRENEMLKRRIRELERQVSELSSKSSTTGSDVASPPGGTTS</sequence>
<reference evidence="2 3" key="1">
    <citation type="submission" date="2018-03" db="EMBL/GenBank/DDBJ databases">
        <title>Genomes of Pezizomycetes fungi and the evolution of truffles.</title>
        <authorList>
            <person name="Murat C."/>
            <person name="Payen T."/>
            <person name="Noel B."/>
            <person name="Kuo A."/>
            <person name="Martin F.M."/>
        </authorList>
    </citation>
    <scope>NUCLEOTIDE SEQUENCE [LARGE SCALE GENOMIC DNA]</scope>
    <source>
        <strain evidence="2">091103-1</strain>
    </source>
</reference>
<dbReference type="AlphaFoldDB" id="A0A317SG06"/>
<dbReference type="PANTHER" id="PTHR39610">
    <property type="entry name" value="BZIP DOMAIN-CONTAINING PROTEIN-RELATED"/>
    <property type="match status" value="1"/>
</dbReference>
<evidence type="ECO:0000313" key="3">
    <source>
        <dbReference type="Proteomes" id="UP000246991"/>
    </source>
</evidence>
<feature type="compositionally biased region" description="Low complexity" evidence="1">
    <location>
        <begin position="107"/>
        <end position="122"/>
    </location>
</feature>
<feature type="compositionally biased region" description="Low complexity" evidence="1">
    <location>
        <begin position="38"/>
        <end position="56"/>
    </location>
</feature>
<organism evidence="2 3">
    <name type="scientific">Tuber magnatum</name>
    <name type="common">white Piedmont truffle</name>
    <dbReference type="NCBI Taxonomy" id="42249"/>
    <lineage>
        <taxon>Eukaryota</taxon>
        <taxon>Fungi</taxon>
        <taxon>Dikarya</taxon>
        <taxon>Ascomycota</taxon>
        <taxon>Pezizomycotina</taxon>
        <taxon>Pezizomycetes</taxon>
        <taxon>Pezizales</taxon>
        <taxon>Tuberaceae</taxon>
        <taxon>Tuber</taxon>
    </lineage>
</organism>
<feature type="region of interest" description="Disordered" evidence="1">
    <location>
        <begin position="1"/>
        <end position="69"/>
    </location>
</feature>
<comment type="caution">
    <text evidence="2">The sequence shown here is derived from an EMBL/GenBank/DDBJ whole genome shotgun (WGS) entry which is preliminary data.</text>
</comment>
<protein>
    <submittedName>
        <fullName evidence="2">Uncharacterized protein</fullName>
    </submittedName>
</protein>
<gene>
    <name evidence="2" type="ORF">C7212DRAFT_332483</name>
</gene>
<proteinExistence type="predicted"/>
<keyword evidence="3" id="KW-1185">Reference proteome</keyword>
<dbReference type="EMBL" id="PYWC01000086">
    <property type="protein sequence ID" value="PWW73128.1"/>
    <property type="molecule type" value="Genomic_DNA"/>
</dbReference>
<dbReference type="Proteomes" id="UP000246991">
    <property type="component" value="Unassembled WGS sequence"/>
</dbReference>
<evidence type="ECO:0000313" key="2">
    <source>
        <dbReference type="EMBL" id="PWW73128.1"/>
    </source>
</evidence>
<feature type="region of interest" description="Disordered" evidence="1">
    <location>
        <begin position="104"/>
        <end position="129"/>
    </location>
</feature>
<dbReference type="OrthoDB" id="5407781at2759"/>